<evidence type="ECO:0000313" key="11">
    <source>
        <dbReference type="Proteomes" id="UP000502498"/>
    </source>
</evidence>
<feature type="active site" description="Charge relay system" evidence="5 6">
    <location>
        <position position="267"/>
    </location>
</feature>
<dbReference type="Pfam" id="PF00082">
    <property type="entry name" value="Peptidase_S8"/>
    <property type="match status" value="1"/>
</dbReference>
<dbReference type="PROSITE" id="PS00138">
    <property type="entry name" value="SUBTILASE_SER"/>
    <property type="match status" value="1"/>
</dbReference>
<dbReference type="Proteomes" id="UP000502498">
    <property type="component" value="Chromosome"/>
</dbReference>
<dbReference type="InterPro" id="IPR051048">
    <property type="entry name" value="Peptidase_S8/S53_subtilisin"/>
</dbReference>
<dbReference type="PANTHER" id="PTHR43399">
    <property type="entry name" value="SUBTILISIN-RELATED"/>
    <property type="match status" value="1"/>
</dbReference>
<dbReference type="InterPro" id="IPR023828">
    <property type="entry name" value="Peptidase_S8_Ser-AS"/>
</dbReference>
<dbReference type="InterPro" id="IPR036852">
    <property type="entry name" value="Peptidase_S8/S53_dom_sf"/>
</dbReference>
<dbReference type="RefSeq" id="WP_172991348.1">
    <property type="nucleotide sequence ID" value="NZ_CP054038.1"/>
</dbReference>
<evidence type="ECO:0000256" key="3">
    <source>
        <dbReference type="ARBA" id="ARBA00022801"/>
    </source>
</evidence>
<evidence type="ECO:0000313" key="10">
    <source>
        <dbReference type="EMBL" id="QKJ20925.1"/>
    </source>
</evidence>
<sequence>MLSSPRAGIAAAAATAALVLGAIAPASASTGSDEPAVPDESAAPAETTVTLITGDVVRVRAIAGRETVDVDTVSGDPTSYETAEIGGDLYVIPDAADPYLTSGALDMALFNVSELIESGYDDATSGGIPVIAQYDTRLRAKPVTPKGAEKKLTLASIGGAALQTDSEQSEEFWTSLTAAGQTRSASTGAFAGGISKLWLDGQVEATLDVSVPLVGAREAWAAGYDGTGATVVVLDSGIDAAHPDVAEALVASQSFVPGESVKDVNGHGTHVAATVVGSGAASGGTHVGVAPGADLVVGKVLADSGYGQDSWIIAGMEWAAAEVDADVVSMSLGDSDRTSEDNPLSQSLNQLSEQYDTLFVVAAGNEGAAGTVTAPGTAQAALTIAATDDRDVIAPFSSRGPRGLDDGLKPDMAAPGVNIMAARSQYTSGSGLLRSLSGTSMATPHVAGAAAILAAQHPDWSATRLKDALMSSTVELDYTAYEVGTGRLDIPATLDGIDATGSVYFGKVLWQAEDPSEPVTRTVTYRNDTAADLELTLAASTEGPAGAVDLVDLSADTLTVPAGGEASVDATASFADAPASGHYLGEIVATDGEGNVVARTTTGLTREDERYDLDVKVIGTDGRPADVVVSMYQYGTTNLVQAGTDESGAVATRRVAPGVWAAFTQIRMGSDDGTDRVYVLTQPHVEITDRDVELVLDARDATLLSLETPRESELFNQRVEWFHDAGLNTSLTTYTASYPVGPGSEVWVNTVDAVGGGEFDLTARWTATAPVLDIAAQVPGQDALVLDPLYQASTARVDGAFDLEVVEAGTGTPAEIAAVDAAGKALLVRHDPNANVLAAIQRHSAAAAAGAKLVIVENSGPGTLYGSAGGTVVPTVSVSKADGAQLRAAGAGVRVTGKGTAFPKYSYDIGHTWQGAIPADLSVSPQTGDLATITDRLADATPRAAYLTRYDCPAYLLRCFGFGQNMMSGSAHTSYVSAAQEGIGTRWIAEAVIPGLGWYQNSDLFSHRAGEKDALDWFGVTAPRQGTNYVLSYNRGVQVRLNMPIASSAEGLTGVVGGVTRQARLYDGAGTLLRQVNSPAINVNLPAVSGMQEYRYELDAAGGPATWNGTTKSTSAWTFHMDQSVNGDMPFIALDYDVPTDLAGAVKANGQLALGVRATHEETALNTGAITGLTLEVSFDEGTTWSTAKTTRAGDLWSTKVAVPKGATSLSLRTSAEDAVGNAVTQEIISAAAIG</sequence>
<evidence type="ECO:0000256" key="1">
    <source>
        <dbReference type="ARBA" id="ARBA00011073"/>
    </source>
</evidence>
<feature type="chain" id="PRO_5028897750" evidence="8">
    <location>
        <begin position="29"/>
        <end position="1235"/>
    </location>
</feature>
<protein>
    <submittedName>
        <fullName evidence="10">S8 family serine peptidase</fullName>
    </submittedName>
</protein>
<proteinExistence type="inferred from homology"/>
<reference evidence="10 11" key="1">
    <citation type="submission" date="2020-05" db="EMBL/GenBank/DDBJ databases">
        <title>Strain PA2F3 complete genome.</title>
        <authorList>
            <person name="Kim Y.-S."/>
            <person name="Kim S.-J."/>
            <person name="Jung H.-k."/>
            <person name="Kim S.-E."/>
            <person name="Kim K.-H."/>
        </authorList>
    </citation>
    <scope>NUCLEOTIDE SEQUENCE [LARGE SCALE GENOMIC DNA]</scope>
    <source>
        <strain evidence="10 11">PA2F3</strain>
    </source>
</reference>
<evidence type="ECO:0000259" key="9">
    <source>
        <dbReference type="Pfam" id="PF00082"/>
    </source>
</evidence>
<dbReference type="PROSITE" id="PS00136">
    <property type="entry name" value="SUBTILASE_ASP"/>
    <property type="match status" value="1"/>
</dbReference>
<accession>A0A7D4U6F4</accession>
<evidence type="ECO:0000256" key="7">
    <source>
        <dbReference type="RuleBase" id="RU003355"/>
    </source>
</evidence>
<feature type="active site" description="Charge relay system" evidence="5 6">
    <location>
        <position position="440"/>
    </location>
</feature>
<evidence type="ECO:0000256" key="6">
    <source>
        <dbReference type="PROSITE-ProRule" id="PRU01240"/>
    </source>
</evidence>
<keyword evidence="2 6" id="KW-0645">Protease</keyword>
<dbReference type="Gene3D" id="3.50.30.30">
    <property type="match status" value="1"/>
</dbReference>
<dbReference type="InterPro" id="IPR000209">
    <property type="entry name" value="Peptidase_S8/S53_dom"/>
</dbReference>
<feature type="signal peptide" evidence="8">
    <location>
        <begin position="1"/>
        <end position="28"/>
    </location>
</feature>
<evidence type="ECO:0000256" key="4">
    <source>
        <dbReference type="ARBA" id="ARBA00022825"/>
    </source>
</evidence>
<dbReference type="PROSITE" id="PS51892">
    <property type="entry name" value="SUBTILASE"/>
    <property type="match status" value="1"/>
</dbReference>
<dbReference type="PRINTS" id="PR00723">
    <property type="entry name" value="SUBTILISIN"/>
</dbReference>
<feature type="active site" description="Charge relay system" evidence="5 6">
    <location>
        <position position="235"/>
    </location>
</feature>
<keyword evidence="4 6" id="KW-0720">Serine protease</keyword>
<name>A0A7D4U6F4_9MICO</name>
<dbReference type="EMBL" id="CP054038">
    <property type="protein sequence ID" value="QKJ20925.1"/>
    <property type="molecule type" value="Genomic_DNA"/>
</dbReference>
<organism evidence="10 11">
    <name type="scientific">Microbacterium hominis</name>
    <dbReference type="NCBI Taxonomy" id="162426"/>
    <lineage>
        <taxon>Bacteria</taxon>
        <taxon>Bacillati</taxon>
        <taxon>Actinomycetota</taxon>
        <taxon>Actinomycetes</taxon>
        <taxon>Micrococcales</taxon>
        <taxon>Microbacteriaceae</taxon>
        <taxon>Microbacterium</taxon>
    </lineage>
</organism>
<dbReference type="SUPFAM" id="SSF52743">
    <property type="entry name" value="Subtilisin-like"/>
    <property type="match status" value="1"/>
</dbReference>
<dbReference type="InterPro" id="IPR023827">
    <property type="entry name" value="Peptidase_S8_Asp-AS"/>
</dbReference>
<keyword evidence="3 6" id="KW-0378">Hydrolase</keyword>
<dbReference type="AlphaFoldDB" id="A0A7D4U6F4"/>
<comment type="similarity">
    <text evidence="1 6 7">Belongs to the peptidase S8 family.</text>
</comment>
<dbReference type="GO" id="GO:0004252">
    <property type="term" value="F:serine-type endopeptidase activity"/>
    <property type="evidence" value="ECO:0007669"/>
    <property type="project" value="UniProtKB-UniRule"/>
</dbReference>
<dbReference type="PANTHER" id="PTHR43399:SF4">
    <property type="entry name" value="CELL WALL-ASSOCIATED PROTEASE"/>
    <property type="match status" value="1"/>
</dbReference>
<keyword evidence="8" id="KW-0732">Signal</keyword>
<dbReference type="GO" id="GO:0006508">
    <property type="term" value="P:proteolysis"/>
    <property type="evidence" value="ECO:0007669"/>
    <property type="project" value="UniProtKB-KW"/>
</dbReference>
<feature type="domain" description="Peptidase S8/S53" evidence="9">
    <location>
        <begin position="226"/>
        <end position="475"/>
    </location>
</feature>
<evidence type="ECO:0000256" key="8">
    <source>
        <dbReference type="SAM" id="SignalP"/>
    </source>
</evidence>
<evidence type="ECO:0000256" key="5">
    <source>
        <dbReference type="PIRSR" id="PIRSR615500-1"/>
    </source>
</evidence>
<gene>
    <name evidence="10" type="ORF">HQM25_17210</name>
</gene>
<evidence type="ECO:0000256" key="2">
    <source>
        <dbReference type="ARBA" id="ARBA00022670"/>
    </source>
</evidence>
<dbReference type="Gene3D" id="3.40.50.200">
    <property type="entry name" value="Peptidase S8/S53 domain"/>
    <property type="match status" value="1"/>
</dbReference>
<dbReference type="InterPro" id="IPR015500">
    <property type="entry name" value="Peptidase_S8_subtilisin-rel"/>
</dbReference>